<dbReference type="GO" id="GO:0006508">
    <property type="term" value="P:proteolysis"/>
    <property type="evidence" value="ECO:0007669"/>
    <property type="project" value="UniProtKB-KW"/>
</dbReference>
<keyword evidence="1" id="KW-0175">Coiled coil</keyword>
<evidence type="ECO:0000313" key="4">
    <source>
        <dbReference type="Proteomes" id="UP000094165"/>
    </source>
</evidence>
<dbReference type="InterPro" id="IPR021109">
    <property type="entry name" value="Peptidase_aspartic_dom_sf"/>
</dbReference>
<dbReference type="PANTHER" id="PTHR38037">
    <property type="entry name" value="ZN_PROTEASE DOMAIN-CONTAINING PROTEIN"/>
    <property type="match status" value="1"/>
</dbReference>
<dbReference type="InterPro" id="IPR008503">
    <property type="entry name" value="Asp_endopeptidase"/>
</dbReference>
<keyword evidence="3" id="KW-0645">Protease</keyword>
<dbReference type="PANTHER" id="PTHR38037:SF2">
    <property type="entry name" value="ATP-DEPENDENT ZINC PROTEASE DOMAIN-CONTAINING PROTEIN-RELATED"/>
    <property type="match status" value="1"/>
</dbReference>
<dbReference type="EMBL" id="AJYW02000031">
    <property type="protein sequence ID" value="OEE79035.1"/>
    <property type="molecule type" value="Genomic_DNA"/>
</dbReference>
<protein>
    <submittedName>
        <fullName evidence="3">ATP-dependent Zn protease</fullName>
    </submittedName>
</protein>
<feature type="coiled-coil region" evidence="1">
    <location>
        <begin position="51"/>
        <end position="78"/>
    </location>
</feature>
<dbReference type="RefSeq" id="WP_017051964.1">
    <property type="nucleotide sequence ID" value="NZ_AJYW02000031.1"/>
</dbReference>
<accession>A0A1E5D602</accession>
<proteinExistence type="predicted"/>
<dbReference type="Proteomes" id="UP000094165">
    <property type="component" value="Unassembled WGS sequence"/>
</dbReference>
<keyword evidence="3" id="KW-0378">Hydrolase</keyword>
<dbReference type="Pfam" id="PF05618">
    <property type="entry name" value="Zn_protease"/>
    <property type="match status" value="1"/>
</dbReference>
<reference evidence="3 4" key="1">
    <citation type="journal article" date="2012" name="Science">
        <title>Ecological populations of bacteria act as socially cohesive units of antibiotic production and resistance.</title>
        <authorList>
            <person name="Cordero O.X."/>
            <person name="Wildschutte H."/>
            <person name="Kirkup B."/>
            <person name="Proehl S."/>
            <person name="Ngo L."/>
            <person name="Hussain F."/>
            <person name="Le Roux F."/>
            <person name="Mincer T."/>
            <person name="Polz M.F."/>
        </authorList>
    </citation>
    <scope>NUCLEOTIDE SEQUENCE [LARGE SCALE GENOMIC DNA]</scope>
    <source>
        <strain evidence="3 4">FF-238</strain>
    </source>
</reference>
<dbReference type="SUPFAM" id="SSF50630">
    <property type="entry name" value="Acid proteases"/>
    <property type="match status" value="1"/>
</dbReference>
<dbReference type="PROSITE" id="PS51257">
    <property type="entry name" value="PROKAR_LIPOPROTEIN"/>
    <property type="match status" value="1"/>
</dbReference>
<sequence length="255" mass="28609">MFKRYAPIVIVSLLSGCSLTSADKNHQILVNTIQQSETNLSNKLTNLELQISNQADYIESLETDIQQLNDKLDVAIQATPITNSVDEPATESPVEQTSNTTHQSSIILGAIEKVTIESMKQSFDARIDTGAATSSLNAIDIQEFERNGKKWVKFHLADGSETSAKQIDKQADKHWIEAPIIRYVKIRQSTTNETERRAAIELWVKVGKIHEKAQFTLADRSQMSNPVLLGREFIKDIALVDVSKKYLHTDNKTEK</sequence>
<evidence type="ECO:0000256" key="1">
    <source>
        <dbReference type="SAM" id="Coils"/>
    </source>
</evidence>
<comment type="caution">
    <text evidence="3">The sequence shown here is derived from an EMBL/GenBank/DDBJ whole genome shotgun (WGS) entry which is preliminary data.</text>
</comment>
<name>A0A1E5D602_9VIBR</name>
<dbReference type="Gene3D" id="2.40.70.10">
    <property type="entry name" value="Acid Proteases"/>
    <property type="match status" value="1"/>
</dbReference>
<evidence type="ECO:0000259" key="2">
    <source>
        <dbReference type="Pfam" id="PF05618"/>
    </source>
</evidence>
<evidence type="ECO:0000313" key="3">
    <source>
        <dbReference type="EMBL" id="OEE79035.1"/>
    </source>
</evidence>
<feature type="domain" description="Retropepsin-like aspartic endopeptidase" evidence="2">
    <location>
        <begin position="107"/>
        <end position="249"/>
    </location>
</feature>
<dbReference type="AlphaFoldDB" id="A0A1E5D602"/>
<dbReference type="GO" id="GO:0008233">
    <property type="term" value="F:peptidase activity"/>
    <property type="evidence" value="ECO:0007669"/>
    <property type="project" value="UniProtKB-KW"/>
</dbReference>
<gene>
    <name evidence="3" type="ORF">A130_02530</name>
</gene>
<keyword evidence="4" id="KW-1185">Reference proteome</keyword>
<organism evidence="3 4">
    <name type="scientific">Vibrio genomosp. F6 str. FF-238</name>
    <dbReference type="NCBI Taxonomy" id="1191298"/>
    <lineage>
        <taxon>Bacteria</taxon>
        <taxon>Pseudomonadati</taxon>
        <taxon>Pseudomonadota</taxon>
        <taxon>Gammaproteobacteria</taxon>
        <taxon>Vibrionales</taxon>
        <taxon>Vibrionaceae</taxon>
        <taxon>Vibrio</taxon>
    </lineage>
</organism>